<comment type="cofactor">
    <cofactor evidence="12">
        <name>Mg(2+)</name>
        <dbReference type="ChEBI" id="CHEBI:18420"/>
    </cofactor>
    <text evidence="12">Requires a divalent cation, most likely magnesium in vivo, as an electrophilic catalyst to aid phosphoryl group transfer. It is the chelate of the metal and the nucleotide that is the actual substrate.</text>
</comment>
<keyword evidence="12" id="KW-0963">Cytoplasm</keyword>
<dbReference type="Pfam" id="PF00294">
    <property type="entry name" value="PfkB"/>
    <property type="match status" value="1"/>
</dbReference>
<evidence type="ECO:0000256" key="5">
    <source>
        <dbReference type="ARBA" id="ARBA00022723"/>
    </source>
</evidence>
<keyword evidence="11 12" id="KW-0119">Carbohydrate metabolism</keyword>
<comment type="subunit">
    <text evidence="12">Homodimer.</text>
</comment>
<evidence type="ECO:0000256" key="2">
    <source>
        <dbReference type="ARBA" id="ARBA00012035"/>
    </source>
</evidence>
<comment type="similarity">
    <text evidence="12">Belongs to the carbohydrate kinase PfkB family. Ribokinase subfamily.</text>
</comment>
<dbReference type="InterPro" id="IPR002139">
    <property type="entry name" value="Ribo/fructo_kinase"/>
</dbReference>
<dbReference type="InterPro" id="IPR011611">
    <property type="entry name" value="PfkB_dom"/>
</dbReference>
<keyword evidence="8 12" id="KW-0067">ATP-binding</keyword>
<keyword evidence="9 12" id="KW-0460">Magnesium</keyword>
<dbReference type="AlphaFoldDB" id="A0A8B8IC69"/>
<comment type="subcellular location">
    <subcellularLocation>
        <location evidence="12">Cytoplasm</location>
    </subcellularLocation>
    <subcellularLocation>
        <location evidence="12">Nucleus</location>
    </subcellularLocation>
</comment>
<reference evidence="15" key="1">
    <citation type="submission" date="2025-08" db="UniProtKB">
        <authorList>
            <consortium name="RefSeq"/>
        </authorList>
    </citation>
    <scope>IDENTIFICATION</scope>
    <source>
        <tissue evidence="15">Whole body</tissue>
    </source>
</reference>
<feature type="binding site" evidence="12">
    <location>
        <position position="252"/>
    </location>
    <ligand>
        <name>K(+)</name>
        <dbReference type="ChEBI" id="CHEBI:29103"/>
    </ligand>
</feature>
<sequence length="314" mass="33591">MQPELKQQKIVVLGSCSVDFTTFCPRLPMPGETLHGTKFMTSYGGKGANQCVAAAKLGGNTVMISRVGDDQWGKQYKEHLSSLGVDVSHTHVTQNVTTGIAQISVAENGENQIVIVAGANNCLSKSDVDLAKDLVKNAGVLIAQLETPFETTLEAFKLNTGIKLLNAAPARTDIEAILPYCTILCVNEPEASLIVGFNVEIPNVKIALKKILEKGCDTVIITLGDKGAVYSSINSPDCVHVFCEKVIPKDTTGAGDAFVGALATFLMRDKNKPLHQVVGAACKIATLSVMKEGTQTSYPENHSSFDEEYSFVIL</sequence>
<evidence type="ECO:0000256" key="10">
    <source>
        <dbReference type="ARBA" id="ARBA00022958"/>
    </source>
</evidence>
<feature type="binding site" evidence="12">
    <location>
        <position position="297"/>
    </location>
    <ligand>
        <name>K(+)</name>
        <dbReference type="ChEBI" id="CHEBI:29103"/>
    </ligand>
</feature>
<organism evidence="14 15">
    <name type="scientific">Vanessa tameamea</name>
    <name type="common">Kamehameha butterfly</name>
    <dbReference type="NCBI Taxonomy" id="334116"/>
    <lineage>
        <taxon>Eukaryota</taxon>
        <taxon>Metazoa</taxon>
        <taxon>Ecdysozoa</taxon>
        <taxon>Arthropoda</taxon>
        <taxon>Hexapoda</taxon>
        <taxon>Insecta</taxon>
        <taxon>Pterygota</taxon>
        <taxon>Neoptera</taxon>
        <taxon>Endopterygota</taxon>
        <taxon>Lepidoptera</taxon>
        <taxon>Glossata</taxon>
        <taxon>Ditrysia</taxon>
        <taxon>Papilionoidea</taxon>
        <taxon>Nymphalidae</taxon>
        <taxon>Nymphalinae</taxon>
        <taxon>Vanessa</taxon>
    </lineage>
</organism>
<evidence type="ECO:0000256" key="8">
    <source>
        <dbReference type="ARBA" id="ARBA00022840"/>
    </source>
</evidence>
<evidence type="ECO:0000256" key="1">
    <source>
        <dbReference type="ARBA" id="ARBA00005380"/>
    </source>
</evidence>
<keyword evidence="6 12" id="KW-0547">Nucleotide-binding</keyword>
<keyword evidence="7 12" id="KW-0418">Kinase</keyword>
<dbReference type="OrthoDB" id="415590at2759"/>
<feature type="binding site" evidence="12">
    <location>
        <position position="293"/>
    </location>
    <ligand>
        <name>K(+)</name>
        <dbReference type="ChEBI" id="CHEBI:29103"/>
    </ligand>
</feature>
<comment type="catalytic activity">
    <reaction evidence="12">
        <text>D-ribose + ATP = D-ribose 5-phosphate + ADP + H(+)</text>
        <dbReference type="Rhea" id="RHEA:13697"/>
        <dbReference type="ChEBI" id="CHEBI:15378"/>
        <dbReference type="ChEBI" id="CHEBI:30616"/>
        <dbReference type="ChEBI" id="CHEBI:47013"/>
        <dbReference type="ChEBI" id="CHEBI:78346"/>
        <dbReference type="ChEBI" id="CHEBI:456216"/>
        <dbReference type="EC" id="2.7.1.15"/>
    </reaction>
</comment>
<evidence type="ECO:0000256" key="4">
    <source>
        <dbReference type="ARBA" id="ARBA00022679"/>
    </source>
</evidence>
<comment type="function">
    <text evidence="12">Catalyzes the phosphorylation of ribose at O-5 in a reaction requiring ATP and magnesium. The resulting D-ribose-5-phosphate can then be used either for sythesis of nucleotides, histidine, and tryptophan, or as a component of the pentose phosphate pathway.</text>
</comment>
<dbReference type="GeneID" id="113399056"/>
<dbReference type="GO" id="GO:0005524">
    <property type="term" value="F:ATP binding"/>
    <property type="evidence" value="ECO:0007669"/>
    <property type="project" value="UniProtKB-UniRule"/>
</dbReference>
<dbReference type="GO" id="GO:0005634">
    <property type="term" value="C:nucleus"/>
    <property type="evidence" value="ECO:0007669"/>
    <property type="project" value="UniProtKB-SubCell"/>
</dbReference>
<dbReference type="RefSeq" id="XP_026493862.2">
    <property type="nucleotide sequence ID" value="XM_026638077.2"/>
</dbReference>
<feature type="binding site" evidence="12">
    <location>
        <begin position="255"/>
        <end position="256"/>
    </location>
    <ligand>
        <name>ATP</name>
        <dbReference type="ChEBI" id="CHEBI:30616"/>
    </ligand>
</feature>
<name>A0A8B8IC69_VANTA</name>
<dbReference type="InterPro" id="IPR011877">
    <property type="entry name" value="Ribokinase"/>
</dbReference>
<dbReference type="PANTHER" id="PTHR10584:SF166">
    <property type="entry name" value="RIBOKINASE"/>
    <property type="match status" value="1"/>
</dbReference>
<dbReference type="UniPathway" id="UPA00916">
    <property type="reaction ID" value="UER00889"/>
</dbReference>
<evidence type="ECO:0000256" key="3">
    <source>
        <dbReference type="ARBA" id="ARBA00016943"/>
    </source>
</evidence>
<evidence type="ECO:0000313" key="14">
    <source>
        <dbReference type="Proteomes" id="UP001652626"/>
    </source>
</evidence>
<dbReference type="Proteomes" id="UP001652626">
    <property type="component" value="Chromosome 15"/>
</dbReference>
<dbReference type="PANTHER" id="PTHR10584">
    <property type="entry name" value="SUGAR KINASE"/>
    <property type="match status" value="1"/>
</dbReference>
<dbReference type="PRINTS" id="PR00990">
    <property type="entry name" value="RIBOKINASE"/>
</dbReference>
<dbReference type="GO" id="GO:0046872">
    <property type="term" value="F:metal ion binding"/>
    <property type="evidence" value="ECO:0007669"/>
    <property type="project" value="UniProtKB-KW"/>
</dbReference>
<feature type="binding site" evidence="12">
    <location>
        <position position="288"/>
    </location>
    <ligand>
        <name>K(+)</name>
        <dbReference type="ChEBI" id="CHEBI:29103"/>
    </ligand>
</feature>
<feature type="binding site" evidence="12">
    <location>
        <position position="146"/>
    </location>
    <ligand>
        <name>substrate</name>
    </ligand>
</feature>
<proteinExistence type="inferred from homology"/>
<dbReference type="EC" id="2.7.1.15" evidence="2 12"/>
<accession>A0A8B8IC69</accession>
<evidence type="ECO:0000259" key="13">
    <source>
        <dbReference type="Pfam" id="PF00294"/>
    </source>
</evidence>
<dbReference type="GO" id="GO:0019303">
    <property type="term" value="P:D-ribose catabolic process"/>
    <property type="evidence" value="ECO:0007669"/>
    <property type="project" value="UniProtKB-UniRule"/>
</dbReference>
<evidence type="ECO:0000256" key="11">
    <source>
        <dbReference type="ARBA" id="ARBA00023277"/>
    </source>
</evidence>
<feature type="binding site" evidence="12">
    <location>
        <begin position="222"/>
        <end position="227"/>
    </location>
    <ligand>
        <name>ATP</name>
        <dbReference type="ChEBI" id="CHEBI:30616"/>
    </ligand>
</feature>
<evidence type="ECO:0000313" key="15">
    <source>
        <dbReference type="RefSeq" id="XP_026493862.2"/>
    </source>
</evidence>
<evidence type="ECO:0000256" key="9">
    <source>
        <dbReference type="ARBA" id="ARBA00022842"/>
    </source>
</evidence>
<feature type="binding site" evidence="12">
    <location>
        <position position="187"/>
    </location>
    <ligand>
        <name>ATP</name>
        <dbReference type="ChEBI" id="CHEBI:30616"/>
    </ligand>
</feature>
<dbReference type="HAMAP" id="MF_01987">
    <property type="entry name" value="Ribokinase"/>
    <property type="match status" value="1"/>
</dbReference>
<gene>
    <name evidence="15" type="primary">LOC113399056</name>
</gene>
<comment type="similarity">
    <text evidence="1">Belongs to the carbohydrate kinase pfkB family.</text>
</comment>
<dbReference type="Gene3D" id="3.40.1190.20">
    <property type="match status" value="1"/>
</dbReference>
<keyword evidence="14" id="KW-1185">Reference proteome</keyword>
<feature type="active site" description="Proton acceptor" evidence="12">
    <location>
        <position position="256"/>
    </location>
</feature>
<dbReference type="GO" id="GO:0004747">
    <property type="term" value="F:ribokinase activity"/>
    <property type="evidence" value="ECO:0007669"/>
    <property type="project" value="UniProtKB-UniRule"/>
</dbReference>
<dbReference type="SUPFAM" id="SSF53613">
    <property type="entry name" value="Ribokinase-like"/>
    <property type="match status" value="1"/>
</dbReference>
<feature type="binding site" evidence="12">
    <location>
        <position position="250"/>
    </location>
    <ligand>
        <name>K(+)</name>
        <dbReference type="ChEBI" id="CHEBI:29103"/>
    </ligand>
</feature>
<protein>
    <recommendedName>
        <fullName evidence="3 12">Ribokinase</fullName>
        <shortName evidence="12">RK</shortName>
        <ecNumber evidence="2 12">2.7.1.15</ecNumber>
    </recommendedName>
</protein>
<dbReference type="InterPro" id="IPR029056">
    <property type="entry name" value="Ribokinase-like"/>
</dbReference>
<evidence type="ECO:0000256" key="6">
    <source>
        <dbReference type="ARBA" id="ARBA00022741"/>
    </source>
</evidence>
<dbReference type="InterPro" id="IPR002173">
    <property type="entry name" value="Carboh/pur_kinase_PfkB_CS"/>
</dbReference>
<keyword evidence="5 12" id="KW-0479">Metal-binding</keyword>
<comment type="caution">
    <text evidence="12">Lacks conserved residue(s) required for the propagation of feature annotation.</text>
</comment>
<dbReference type="PROSITE" id="PS00584">
    <property type="entry name" value="PFKB_KINASES_2"/>
    <property type="match status" value="1"/>
</dbReference>
<comment type="activity regulation">
    <text evidence="12">Activated by a monovalent cation that binds near, but not in, the active site. The most likely occupant of the site in vivo is potassium. Ion binding induces a conformational change that may alter substrate affinity.</text>
</comment>
<feature type="binding site" evidence="12">
    <location>
        <position position="291"/>
    </location>
    <ligand>
        <name>K(+)</name>
        <dbReference type="ChEBI" id="CHEBI:29103"/>
    </ligand>
</feature>
<comment type="pathway">
    <text evidence="12">Carbohydrate metabolism; D-ribose degradation; D-ribose 5-phosphate from beta-D-ribopyranose: step 2/2.</text>
</comment>
<dbReference type="CDD" id="cd01174">
    <property type="entry name" value="ribokinase"/>
    <property type="match status" value="1"/>
</dbReference>
<feature type="binding site" evidence="12">
    <location>
        <position position="256"/>
    </location>
    <ligand>
        <name>substrate</name>
    </ligand>
</feature>
<keyword evidence="4 12" id="KW-0808">Transferase</keyword>
<evidence type="ECO:0000256" key="7">
    <source>
        <dbReference type="ARBA" id="ARBA00022777"/>
    </source>
</evidence>
<feature type="binding site" evidence="12">
    <location>
        <begin position="45"/>
        <end position="49"/>
    </location>
    <ligand>
        <name>substrate</name>
    </ligand>
</feature>
<keyword evidence="12" id="KW-0539">Nucleus</keyword>
<keyword evidence="10 12" id="KW-0630">Potassium</keyword>
<feature type="binding site" evidence="12">
    <location>
        <begin position="17"/>
        <end position="19"/>
    </location>
    <ligand>
        <name>substrate</name>
    </ligand>
</feature>
<evidence type="ECO:0000256" key="12">
    <source>
        <dbReference type="HAMAP-Rule" id="MF_03215"/>
    </source>
</evidence>
<dbReference type="GO" id="GO:0005829">
    <property type="term" value="C:cytosol"/>
    <property type="evidence" value="ECO:0007669"/>
    <property type="project" value="TreeGrafter"/>
</dbReference>
<feature type="domain" description="Carbohydrate kinase PfkB" evidence="13">
    <location>
        <begin position="8"/>
        <end position="300"/>
    </location>
</feature>
<dbReference type="OMA" id="DIVLIQQ"/>